<dbReference type="InterPro" id="IPR007296">
    <property type="entry name" value="DUF403"/>
</dbReference>
<organism evidence="2 3">
    <name type="scientific">Thalassorhabdus alkalitolerans</name>
    <dbReference type="NCBI Taxonomy" id="2282697"/>
    <lineage>
        <taxon>Bacteria</taxon>
        <taxon>Bacillati</taxon>
        <taxon>Bacillota</taxon>
        <taxon>Bacilli</taxon>
        <taxon>Bacillales</taxon>
        <taxon>Bacillaceae</taxon>
        <taxon>Thalassorhabdus</taxon>
    </lineage>
</organism>
<protein>
    <submittedName>
        <fullName evidence="2">Alpha-E domain-containing protein</fullName>
    </submittedName>
</protein>
<evidence type="ECO:0000313" key="2">
    <source>
        <dbReference type="EMBL" id="MFC5711615.1"/>
    </source>
</evidence>
<dbReference type="Gene3D" id="3.10.620.30">
    <property type="match status" value="1"/>
</dbReference>
<evidence type="ECO:0000259" key="1">
    <source>
        <dbReference type="SMART" id="SM00460"/>
    </source>
</evidence>
<comment type="caution">
    <text evidence="2">The sequence shown here is derived from an EMBL/GenBank/DDBJ whole genome shotgun (WGS) entry which is preliminary data.</text>
</comment>
<dbReference type="PANTHER" id="PTHR33490">
    <property type="entry name" value="BLR5614 PROTEIN-RELATED"/>
    <property type="match status" value="1"/>
</dbReference>
<dbReference type="PANTHER" id="PTHR33490:SF6">
    <property type="entry name" value="SLL1049 PROTEIN"/>
    <property type="match status" value="1"/>
</dbReference>
<accession>A0ABW0YGT0</accession>
<keyword evidence="3" id="KW-1185">Reference proteome</keyword>
<dbReference type="Pfam" id="PF01841">
    <property type="entry name" value="Transglut_core"/>
    <property type="match status" value="1"/>
</dbReference>
<dbReference type="EMBL" id="JBHSOZ010000002">
    <property type="protein sequence ID" value="MFC5711615.1"/>
    <property type="molecule type" value="Genomic_DNA"/>
</dbReference>
<reference evidence="3" key="1">
    <citation type="journal article" date="2019" name="Int. J. Syst. Evol. Microbiol.">
        <title>The Global Catalogue of Microorganisms (GCM) 10K type strain sequencing project: providing services to taxonomists for standard genome sequencing and annotation.</title>
        <authorList>
            <consortium name="The Broad Institute Genomics Platform"/>
            <consortium name="The Broad Institute Genome Sequencing Center for Infectious Disease"/>
            <person name="Wu L."/>
            <person name="Ma J."/>
        </authorList>
    </citation>
    <scope>NUCLEOTIDE SEQUENCE [LARGE SCALE GENOMIC DNA]</scope>
    <source>
        <strain evidence="3">CECT 7184</strain>
    </source>
</reference>
<dbReference type="InterPro" id="IPR038765">
    <property type="entry name" value="Papain-like_cys_pep_sf"/>
</dbReference>
<proteinExistence type="predicted"/>
<dbReference type="Proteomes" id="UP001596142">
    <property type="component" value="Unassembled WGS sequence"/>
</dbReference>
<name>A0ABW0YGT0_9BACI</name>
<dbReference type="Pfam" id="PF04168">
    <property type="entry name" value="Alpha-E"/>
    <property type="match status" value="1"/>
</dbReference>
<evidence type="ECO:0000313" key="3">
    <source>
        <dbReference type="Proteomes" id="UP001596142"/>
    </source>
</evidence>
<feature type="domain" description="Transglutaminase-like" evidence="1">
    <location>
        <begin position="515"/>
        <end position="582"/>
    </location>
</feature>
<dbReference type="Pfam" id="PF08379">
    <property type="entry name" value="Bact_transglu_N"/>
    <property type="match status" value="1"/>
</dbReference>
<dbReference type="InterPro" id="IPR002931">
    <property type="entry name" value="Transglutaminase-like"/>
</dbReference>
<dbReference type="SMART" id="SM00460">
    <property type="entry name" value="TGc"/>
    <property type="match status" value="1"/>
</dbReference>
<dbReference type="RefSeq" id="WP_385938097.1">
    <property type="nucleotide sequence ID" value="NZ_JBHSOZ010000002.1"/>
</dbReference>
<sequence length="634" mass="73831">MLSRVADSLYWMSRNIERAENNARILSVKLIQMLEASDEETYANHDWEVIFEICASIQEFEKFSHSDIYDGEVLINYLAFSEENINSITTCISSARENARITRDHLPNDFWEIWNDFYLYVLESKEEKWSKKDIQNYLQRMKMASLTAQGVIESSMSRGLPYRMIKIGKWLERADKTARILNCVCKNIPTSDAEYQEEYYYYWRTALQLVNGYEAYLKQHPPIMDPKTILSFLIGDENFPRSIKYCMDHVREAIFELEEGKVSHYSWEMYAALDNLMDEFNEVRIKELSLQELSNFLNHFQYRCNEIGQIFSKTYYLVEPVNTSYKVGKTQHPHQQQNMESRSSMKYQIEHTNKFDYETVVDQSMNTIRLKPTTDEVQRLLSYRTEIQPSSLTKEHIDLWGNYVETFFIPEQHTHLEVKTTSIVSIQRSPFIHRIDYSPEMKAIFHSELFRLHYLSFLNDTHYTYVTPEQVEQVVKAVGEMDNPVQFSIDVMEHLHDTFTYNGETTDVNTPARESFDLKNGVCQDITHVMLGILRAKNIPARYVSGYLYVGENSALIGDSATHAWVEVMVPGIGWVGLDPTNNVEALEHHIRVSTGRDYADVSPLQGVYRGGNQTLDVSVKVTLLDQNTVSSTE</sequence>
<dbReference type="InterPro" id="IPR013589">
    <property type="entry name" value="Bac_transglu_N"/>
</dbReference>
<gene>
    <name evidence="2" type="ORF">ACFPU1_02330</name>
</gene>
<dbReference type="SUPFAM" id="SSF54001">
    <property type="entry name" value="Cysteine proteinases"/>
    <property type="match status" value="1"/>
</dbReference>